<evidence type="ECO:0000313" key="2">
    <source>
        <dbReference type="Proteomes" id="UP000000756"/>
    </source>
</evidence>
<accession>A0KK81</accession>
<organism evidence="1 2">
    <name type="scientific">Aeromonas hydrophila subsp. hydrophila (strain ATCC 7966 / DSM 30187 / BCRC 13018 / CCUG 14551 / JCM 1027 / KCTC 2358 / NCIMB 9240 / NCTC 8049)</name>
    <dbReference type="NCBI Taxonomy" id="380703"/>
    <lineage>
        <taxon>Bacteria</taxon>
        <taxon>Pseudomonadati</taxon>
        <taxon>Pseudomonadota</taxon>
        <taxon>Gammaproteobacteria</taxon>
        <taxon>Aeromonadales</taxon>
        <taxon>Aeromonadaceae</taxon>
        <taxon>Aeromonas</taxon>
    </lineage>
</organism>
<dbReference type="RefSeq" id="WP_011706016.1">
    <property type="nucleotide sequence ID" value="NC_008570.1"/>
</dbReference>
<dbReference type="EnsemblBacteria" id="ABK36700">
    <property type="protein sequence ID" value="ABK36700"/>
    <property type="gene ID" value="AHA_2158"/>
</dbReference>
<name>A0KK81_AERHH</name>
<dbReference type="STRING" id="380703.AHA_2158"/>
<gene>
    <name evidence="1" type="ordered locus">AHA_2158</name>
</gene>
<dbReference type="EMBL" id="CP000462">
    <property type="protein sequence ID" value="ABK36700.1"/>
    <property type="molecule type" value="Genomic_DNA"/>
</dbReference>
<dbReference type="OrthoDB" id="9815944at2"/>
<dbReference type="GeneID" id="92721224"/>
<protein>
    <submittedName>
        <fullName evidence="1">Uncharacterized protein</fullName>
    </submittedName>
</protein>
<evidence type="ECO:0000313" key="1">
    <source>
        <dbReference type="EMBL" id="ABK36700.1"/>
    </source>
</evidence>
<dbReference type="HOGENOM" id="CLU_851617_0_0_6"/>
<keyword evidence="2" id="KW-1185">Reference proteome</keyword>
<reference evidence="1 2" key="1">
    <citation type="journal article" date="2006" name="J. Bacteriol.">
        <title>Genome sequence of Aeromonas hydrophila ATCC 7966T: jack of all trades.</title>
        <authorList>
            <person name="Seshadri R."/>
            <person name="Joseph S.W."/>
            <person name="Chopra A.K."/>
            <person name="Sha J."/>
            <person name="Shaw J."/>
            <person name="Graf J."/>
            <person name="Haft D."/>
            <person name="Wu M."/>
            <person name="Ren Q."/>
            <person name="Rosovitz M.J."/>
            <person name="Madupu R."/>
            <person name="Tallon L."/>
            <person name="Kim M."/>
            <person name="Jin S."/>
            <person name="Vuong H."/>
            <person name="Stine O.C."/>
            <person name="Ali A."/>
            <person name="Horneman A.J."/>
            <person name="Heidelberg J.F."/>
        </authorList>
    </citation>
    <scope>NUCLEOTIDE SEQUENCE [LARGE SCALE GENOMIC DNA]</scope>
    <source>
        <strain evidence="2">ATCC 7966 / DSM 30187 / BCRC 13018 / CCUG 14551 / JCM 1027 / KCTC 2358 / NCIMB 9240 / NCTC 8049</strain>
    </source>
</reference>
<dbReference type="AlphaFoldDB" id="A0KK81"/>
<sequence length="326" mass="35852">MWKAHLIFFICSALSNIFDIHLEAAGSQLLPVIGKGQMSVVAKLFRLMGKEPVALVDADGIADGTALVSGYLVENTYADELASDFGAATANDMATDIYNDFCRLVTNEWNSIAILAAQHPYWINKSQDDDLIVSKRRATFCTLFTHEDQLLPQQFLSIKRRLTALLNILEKSGLFILRKGSIESYYLTSDQNTSIGKPNAAIDEIDAFYSINKSDLTTSYGDVIRCITHAAMTQKISEAEALRALILAIVSPAHEVFKSDPTSTHFNALARSILGGRSEMFDLAVKNDRLIVAIKSNILDVDSFPVELSRDDSVPQVINRALGITS</sequence>
<proteinExistence type="predicted"/>
<dbReference type="Proteomes" id="UP000000756">
    <property type="component" value="Chromosome"/>
</dbReference>
<dbReference type="KEGG" id="aha:AHA_2158"/>
<dbReference type="eggNOG" id="COG3593">
    <property type="taxonomic scope" value="Bacteria"/>
</dbReference>